<comment type="caution">
    <text evidence="7">The sequence shown here is derived from an EMBL/GenBank/DDBJ whole genome shotgun (WGS) entry which is preliminary data.</text>
</comment>
<feature type="binding site" evidence="6">
    <location>
        <position position="530"/>
    </location>
    <ligand>
        <name>Zn(2+)</name>
        <dbReference type="ChEBI" id="CHEBI:29105"/>
    </ligand>
</feature>
<evidence type="ECO:0000313" key="8">
    <source>
        <dbReference type="Proteomes" id="UP000436006"/>
    </source>
</evidence>
<dbReference type="Proteomes" id="UP000436006">
    <property type="component" value="Unassembled WGS sequence"/>
</dbReference>
<organism evidence="7 8">
    <name type="scientific">Spirosoma arboris</name>
    <dbReference type="NCBI Taxonomy" id="2682092"/>
    <lineage>
        <taxon>Bacteria</taxon>
        <taxon>Pseudomonadati</taxon>
        <taxon>Bacteroidota</taxon>
        <taxon>Cytophagia</taxon>
        <taxon>Cytophagales</taxon>
        <taxon>Cytophagaceae</taxon>
        <taxon>Spirosoma</taxon>
    </lineage>
</organism>
<dbReference type="PANTHER" id="PTHR38344">
    <property type="entry name" value="UPF0753 PROTEIN AQ_863"/>
    <property type="match status" value="1"/>
</dbReference>
<evidence type="ECO:0000256" key="4">
    <source>
        <dbReference type="ARBA" id="ARBA00022833"/>
    </source>
</evidence>
<dbReference type="HAMAP" id="MF_01871">
    <property type="entry name" value="DabA"/>
    <property type="match status" value="1"/>
</dbReference>
<feature type="binding site" evidence="6">
    <location>
        <position position="345"/>
    </location>
    <ligand>
        <name>Zn(2+)</name>
        <dbReference type="ChEBI" id="CHEBI:29105"/>
    </ligand>
</feature>
<keyword evidence="5 6" id="KW-0472">Membrane</keyword>
<keyword evidence="8" id="KW-1185">Reference proteome</keyword>
<comment type="subunit">
    <text evidence="6">Forms a complex with DabB.</text>
</comment>
<evidence type="ECO:0000256" key="2">
    <source>
        <dbReference type="ARBA" id="ARBA00022475"/>
    </source>
</evidence>
<evidence type="ECO:0000256" key="3">
    <source>
        <dbReference type="ARBA" id="ARBA00022723"/>
    </source>
</evidence>
<comment type="similarity">
    <text evidence="6">Belongs to the inorganic carbon transporter (TC 9.A.2) DabA family.</text>
</comment>
<dbReference type="Pfam" id="PF10070">
    <property type="entry name" value="DabA"/>
    <property type="match status" value="1"/>
</dbReference>
<evidence type="ECO:0000313" key="7">
    <source>
        <dbReference type="EMBL" id="MVM33865.1"/>
    </source>
</evidence>
<comment type="function">
    <text evidence="6">Part of an energy-coupled inorganic carbon pump.</text>
</comment>
<feature type="binding site" evidence="6">
    <location>
        <position position="347"/>
    </location>
    <ligand>
        <name>Zn(2+)</name>
        <dbReference type="ChEBI" id="CHEBI:29105"/>
    </ligand>
</feature>
<accession>A0A7K1SJB6</accession>
<keyword evidence="1 6" id="KW-0813">Transport</keyword>
<dbReference type="PANTHER" id="PTHR38344:SF1">
    <property type="entry name" value="INORGANIC CARBON TRANSPORTER SUBUNIT DABA-RELATED"/>
    <property type="match status" value="1"/>
</dbReference>
<name>A0A7K1SJB6_9BACT</name>
<comment type="cofactor">
    <cofactor evidence="6">
        <name>Zn(2+)</name>
        <dbReference type="ChEBI" id="CHEBI:29105"/>
    </cofactor>
</comment>
<keyword evidence="2 6" id="KW-1003">Cell membrane</keyword>
<evidence type="ECO:0000256" key="1">
    <source>
        <dbReference type="ARBA" id="ARBA00022448"/>
    </source>
</evidence>
<proteinExistence type="inferred from homology"/>
<keyword evidence="4 6" id="KW-0862">Zinc</keyword>
<sequence>MNGHTVFQKNQSPIPGGTSHPLFLEQAVLHELKHYLPAQAPLKDFVHHNPLHGFQHQPFERAIQQAAEVVGYRVLFSLEQFRSLYAAGRISESLLKAVLIERKGARQQELWTFNLLRKTYPALDAPRIGRLREGWKLYYQLDMDALVHPVLFRLLGNFLDQGIAVSAFPYRHLDFLSAVRAMEQSSLVSLFHSKRVRRLFHSNAYTIRDLLTLLVGQESLYKQYLFDQQLAHPGWSGMVAVIEHQPQSLLDPRRISLQEMIMLELLLELDALDTRFGEHWQPLGQYNVKPSIDLFAPIVPTEQWEVLCLWQQAYEWSYYDQVLAGIQSAAAESVLPTKSFQGIFCLDDRECSLRRYLESLDSTCETFGTPGFFNVAFYFQPQGANTYTKLCPAPVTPRHLIKELGGAGNWPKSIHFTKASQTLLRGVVISQTVGFWSALRLLLTVVRPAMSPGMASSYQHMQPGSRLTVEQTSVRQENGLQIGFTLDEMAERVEGLLTSIGLVKEFAPIVYVIGHGASSVNNPYYAAYDCGACSGRPGSVNARVICQMANHPNVRDRLRHKGIIIPAETQFLSGLHDTTRDDICFYDEALLSPANQQRHQQHIALFEQALDQNAKERSRRFDSIDSQLSAATIHAQIRRRSVSLFEPRPELNHATNAVCLIGQRSLSRNLFLDRRSFLNSYDYRLDPTGQALARIVQAATPVCGGINLEYFFSRVDTQKLGAGSKLPHNVMGLIGVTNGVNGDLRPGLPTQMTEVHDPVRLLMVIEQTPDVVLKAIQQAPQTYEWFLNEWVHLVVVHPHTRVLNRFKSGLFQPYQPRQKRVETITDLPALVASDPTNLPVFQLAQHA</sequence>
<dbReference type="RefSeq" id="WP_157588581.1">
    <property type="nucleotide sequence ID" value="NZ_WPIN01000013.1"/>
</dbReference>
<gene>
    <name evidence="6" type="primary">dabA</name>
    <name evidence="7" type="ORF">GO755_27765</name>
</gene>
<evidence type="ECO:0000256" key="5">
    <source>
        <dbReference type="ARBA" id="ARBA00023136"/>
    </source>
</evidence>
<feature type="binding site" evidence="6">
    <location>
        <position position="515"/>
    </location>
    <ligand>
        <name>Zn(2+)</name>
        <dbReference type="ChEBI" id="CHEBI:29105"/>
    </ligand>
</feature>
<dbReference type="InterPro" id="IPR018752">
    <property type="entry name" value="DabA"/>
</dbReference>
<reference evidence="7 8" key="1">
    <citation type="submission" date="2019-12" db="EMBL/GenBank/DDBJ databases">
        <title>Spirosoma sp. HMF4905 genome sequencing and assembly.</title>
        <authorList>
            <person name="Kang H."/>
            <person name="Cha I."/>
            <person name="Kim H."/>
            <person name="Joh K."/>
        </authorList>
    </citation>
    <scope>NUCLEOTIDE SEQUENCE [LARGE SCALE GENOMIC DNA]</scope>
    <source>
        <strain evidence="7 8">HMF4905</strain>
    </source>
</reference>
<keyword evidence="3 6" id="KW-0479">Metal-binding</keyword>
<evidence type="ECO:0000256" key="6">
    <source>
        <dbReference type="HAMAP-Rule" id="MF_01871"/>
    </source>
</evidence>
<dbReference type="EMBL" id="WPIN01000013">
    <property type="protein sequence ID" value="MVM33865.1"/>
    <property type="molecule type" value="Genomic_DNA"/>
</dbReference>
<comment type="subcellular location">
    <subcellularLocation>
        <location evidence="6">Cell membrane</location>
        <topology evidence="6">Peripheral membrane protein</topology>
    </subcellularLocation>
</comment>
<dbReference type="GO" id="GO:0008270">
    <property type="term" value="F:zinc ion binding"/>
    <property type="evidence" value="ECO:0007669"/>
    <property type="project" value="UniProtKB-UniRule"/>
</dbReference>
<dbReference type="GO" id="GO:0005886">
    <property type="term" value="C:plasma membrane"/>
    <property type="evidence" value="ECO:0007669"/>
    <property type="project" value="UniProtKB-SubCell"/>
</dbReference>
<protein>
    <recommendedName>
        <fullName evidence="6">Probable inorganic carbon transporter subunit DabA</fullName>
    </recommendedName>
</protein>
<dbReference type="AlphaFoldDB" id="A0A7K1SJB6"/>